<keyword evidence="2" id="KW-0808">Transferase</keyword>
<dbReference type="RefSeq" id="WP_377022405.1">
    <property type="nucleotide sequence ID" value="NZ_JBHLTS010000021.1"/>
</dbReference>
<reference evidence="2 3" key="1">
    <citation type="submission" date="2024-09" db="EMBL/GenBank/DDBJ databases">
        <authorList>
            <person name="Sun Q."/>
            <person name="Mori K."/>
        </authorList>
    </citation>
    <scope>NUCLEOTIDE SEQUENCE [LARGE SCALE GENOMIC DNA]</scope>
    <source>
        <strain evidence="2 3">NCAIM B.02415</strain>
    </source>
</reference>
<dbReference type="EC" id="2.1.1.-" evidence="2"/>
<proteinExistence type="predicted"/>
<dbReference type="GO" id="GO:0032259">
    <property type="term" value="P:methylation"/>
    <property type="evidence" value="ECO:0007669"/>
    <property type="project" value="UniProtKB-KW"/>
</dbReference>
<sequence>MKRTDRIKLSFLRNWQLPGRERLSRWLKTSAATQTALIDGITWLNQEDLAVYTTSDNYIEHMVLVSGVYETEIRTLINLSLKPGFTALDIGANIGIQSIRMANRVGTGGKVYAFEPLGYLQEKFKKNLALNHCTNVSLFPIALSDKEETRSIRINEHNWNQGTFSLNDTGTGQTQQELTVRIGDQVAEIAGLERLDLIKVDVEGFEYHVLRGLKNTIMRHRPRIIFEYDAAYWTRTGQSITDCLAMLHHCGYRTYQIYAAGCELIRDPALIASENLLAIPE</sequence>
<evidence type="ECO:0000259" key="1">
    <source>
        <dbReference type="Pfam" id="PF05050"/>
    </source>
</evidence>
<dbReference type="Proteomes" id="UP001589828">
    <property type="component" value="Unassembled WGS sequence"/>
</dbReference>
<keyword evidence="2" id="KW-0489">Methyltransferase</keyword>
<dbReference type="Gene3D" id="3.40.50.150">
    <property type="entry name" value="Vaccinia Virus protein VP39"/>
    <property type="match status" value="1"/>
</dbReference>
<keyword evidence="3" id="KW-1185">Reference proteome</keyword>
<organism evidence="2 3">
    <name type="scientific">Mucilaginibacter angelicae</name>
    <dbReference type="NCBI Taxonomy" id="869718"/>
    <lineage>
        <taxon>Bacteria</taxon>
        <taxon>Pseudomonadati</taxon>
        <taxon>Bacteroidota</taxon>
        <taxon>Sphingobacteriia</taxon>
        <taxon>Sphingobacteriales</taxon>
        <taxon>Sphingobacteriaceae</taxon>
        <taxon>Mucilaginibacter</taxon>
    </lineage>
</organism>
<dbReference type="GO" id="GO:0008168">
    <property type="term" value="F:methyltransferase activity"/>
    <property type="evidence" value="ECO:0007669"/>
    <property type="project" value="UniProtKB-KW"/>
</dbReference>
<dbReference type="SUPFAM" id="SSF53335">
    <property type="entry name" value="S-adenosyl-L-methionine-dependent methyltransferases"/>
    <property type="match status" value="1"/>
</dbReference>
<feature type="domain" description="Methyltransferase FkbM" evidence="1">
    <location>
        <begin position="89"/>
        <end position="253"/>
    </location>
</feature>
<dbReference type="InterPro" id="IPR029063">
    <property type="entry name" value="SAM-dependent_MTases_sf"/>
</dbReference>
<dbReference type="Pfam" id="PF05050">
    <property type="entry name" value="Methyltransf_21"/>
    <property type="match status" value="1"/>
</dbReference>
<accession>A0ABV6L555</accession>
<dbReference type="EMBL" id="JBHLTS010000021">
    <property type="protein sequence ID" value="MFC0514561.1"/>
    <property type="molecule type" value="Genomic_DNA"/>
</dbReference>
<gene>
    <name evidence="2" type="ORF">ACFFGT_10125</name>
</gene>
<dbReference type="PANTHER" id="PTHR34203">
    <property type="entry name" value="METHYLTRANSFERASE, FKBM FAMILY PROTEIN"/>
    <property type="match status" value="1"/>
</dbReference>
<evidence type="ECO:0000313" key="2">
    <source>
        <dbReference type="EMBL" id="MFC0514561.1"/>
    </source>
</evidence>
<evidence type="ECO:0000313" key="3">
    <source>
        <dbReference type="Proteomes" id="UP001589828"/>
    </source>
</evidence>
<name>A0ABV6L555_9SPHI</name>
<protein>
    <submittedName>
        <fullName evidence="2">FkbM family methyltransferase</fullName>
        <ecNumber evidence="2">2.1.1.-</ecNumber>
    </submittedName>
</protein>
<dbReference type="InterPro" id="IPR052514">
    <property type="entry name" value="SAM-dependent_MTase"/>
</dbReference>
<dbReference type="NCBIfam" id="TIGR01444">
    <property type="entry name" value="fkbM_fam"/>
    <property type="match status" value="1"/>
</dbReference>
<comment type="caution">
    <text evidence="2">The sequence shown here is derived from an EMBL/GenBank/DDBJ whole genome shotgun (WGS) entry which is preliminary data.</text>
</comment>
<dbReference type="PANTHER" id="PTHR34203:SF15">
    <property type="entry name" value="SLL1173 PROTEIN"/>
    <property type="match status" value="1"/>
</dbReference>
<dbReference type="InterPro" id="IPR006342">
    <property type="entry name" value="FkbM_mtfrase"/>
</dbReference>